<proteinExistence type="predicted"/>
<evidence type="ECO:0000259" key="4">
    <source>
        <dbReference type="Pfam" id="PF06958"/>
    </source>
</evidence>
<protein>
    <recommendedName>
        <fullName evidence="4">Pyosin/cloacin translocation domain-containing protein</fullName>
    </recommendedName>
</protein>
<evidence type="ECO:0000313" key="6">
    <source>
        <dbReference type="Proteomes" id="UP000216897"/>
    </source>
</evidence>
<feature type="domain" description="Pyosin/cloacin translocation" evidence="4">
    <location>
        <begin position="142"/>
        <end position="270"/>
    </location>
</feature>
<keyword evidence="2" id="KW-0044">Antibiotic</keyword>
<accession>A0ABX4GQT4</accession>
<evidence type="ECO:0000256" key="1">
    <source>
        <dbReference type="ARBA" id="ARBA00022529"/>
    </source>
</evidence>
<sequence>MPVYETCVASSHSPCPCRACTRQRKAVPAFNAPASPPGMARGSVFAKSCALPDGLMDFSNYNEFVPVEALTQYGEFAVLGTDTRIAGDHTDLHWIGGSLSARLFAARLQGSLAVKAPPRSRVVVTVLMPSTNSGDSAFYRHEQYGQLTEGNTRVRLTVKHLHDGAISAYGFYTGTKREWQRVPVIAAHAHAEQRVARVGNGLEISWKPAPDPSAIAPLAPLEGASLKPAAWVFPPSDQADTMLVNPVYPPDYQDAIVWFPGLAHRAPVYVSINVRLPETGEIHSVG</sequence>
<name>A0ABX4GQT4_9PSED</name>
<dbReference type="InterPro" id="IPR036302">
    <property type="entry name" value="Pyosin/cloacin_T_dom_sf"/>
</dbReference>
<evidence type="ECO:0000256" key="2">
    <source>
        <dbReference type="ARBA" id="ARBA00023022"/>
    </source>
</evidence>
<keyword evidence="1" id="KW-0929">Antimicrobial</keyword>
<reference evidence="5 6" key="1">
    <citation type="submission" date="2017-08" db="EMBL/GenBank/DDBJ databases">
        <title>Genomic and metabolic characterisation of spoilage-associated Pseudomonas species.</title>
        <authorList>
            <person name="Stanborough T."/>
            <person name="Fegan N."/>
            <person name="Powell S.M."/>
            <person name="Singh T."/>
            <person name="Tamplin M.L."/>
            <person name="Chandry P.S."/>
        </authorList>
    </citation>
    <scope>NUCLEOTIDE SEQUENCE [LARGE SCALE GENOMIC DNA]</scope>
    <source>
        <strain evidence="5 6">L1814</strain>
    </source>
</reference>
<dbReference type="Proteomes" id="UP000216897">
    <property type="component" value="Unassembled WGS sequence"/>
</dbReference>
<evidence type="ECO:0000256" key="3">
    <source>
        <dbReference type="ARBA" id="ARBA00023048"/>
    </source>
</evidence>
<keyword evidence="6" id="KW-1185">Reference proteome</keyword>
<gene>
    <name evidence="5" type="ORF">CJF38_05390</name>
</gene>
<dbReference type="SUPFAM" id="SSF69369">
    <property type="entry name" value="Cloacin translocation domain"/>
    <property type="match status" value="1"/>
</dbReference>
<dbReference type="EMBL" id="NQKG01000003">
    <property type="protein sequence ID" value="OZY56498.1"/>
    <property type="molecule type" value="Genomic_DNA"/>
</dbReference>
<dbReference type="InterPro" id="IPR016128">
    <property type="entry name" value="Pyosin/cloacin_T_dom"/>
</dbReference>
<comment type="caution">
    <text evidence="5">The sequence shown here is derived from an EMBL/GenBank/DDBJ whole genome shotgun (WGS) entry which is preliminary data.</text>
</comment>
<evidence type="ECO:0000313" key="5">
    <source>
        <dbReference type="EMBL" id="OZY56498.1"/>
    </source>
</evidence>
<dbReference type="Pfam" id="PF06958">
    <property type="entry name" value="Pyocin_S"/>
    <property type="match status" value="1"/>
</dbReference>
<organism evidence="5 6">
    <name type="scientific">Pseudomonas lundensis</name>
    <dbReference type="NCBI Taxonomy" id="86185"/>
    <lineage>
        <taxon>Bacteria</taxon>
        <taxon>Pseudomonadati</taxon>
        <taxon>Pseudomonadota</taxon>
        <taxon>Gammaproteobacteria</taxon>
        <taxon>Pseudomonadales</taxon>
        <taxon>Pseudomonadaceae</taxon>
        <taxon>Pseudomonas</taxon>
    </lineage>
</organism>
<keyword evidence="3" id="KW-0078">Bacteriocin</keyword>